<dbReference type="InParanoid" id="A0A1V9X679"/>
<dbReference type="Pfam" id="PF00135">
    <property type="entry name" value="COesterase"/>
    <property type="match status" value="1"/>
</dbReference>
<name>A0A1V9X679_9ACAR</name>
<proteinExistence type="inferred from homology"/>
<feature type="signal peptide" evidence="4">
    <location>
        <begin position="1"/>
        <end position="19"/>
    </location>
</feature>
<feature type="domain" description="Carboxylesterase type B" evidence="5">
    <location>
        <begin position="27"/>
        <end position="143"/>
    </location>
</feature>
<dbReference type="STRING" id="418985.A0A1V9X679"/>
<dbReference type="InterPro" id="IPR019819">
    <property type="entry name" value="Carboxylesterase_B_CS"/>
</dbReference>
<evidence type="ECO:0000256" key="4">
    <source>
        <dbReference type="SAM" id="SignalP"/>
    </source>
</evidence>
<gene>
    <name evidence="6" type="ORF">BIW11_01918</name>
</gene>
<keyword evidence="7" id="KW-1185">Reference proteome</keyword>
<comment type="caution">
    <text evidence="6">The sequence shown here is derived from an EMBL/GenBank/DDBJ whole genome shotgun (WGS) entry which is preliminary data.</text>
</comment>
<dbReference type="Proteomes" id="UP000192247">
    <property type="component" value="Unassembled WGS sequence"/>
</dbReference>
<reference evidence="6 7" key="1">
    <citation type="journal article" date="2017" name="Gigascience">
        <title>Draft genome of the honey bee ectoparasitic mite, Tropilaelaps mercedesae, is shaped by the parasitic life history.</title>
        <authorList>
            <person name="Dong X."/>
            <person name="Armstrong S.D."/>
            <person name="Xia D."/>
            <person name="Makepeace B.L."/>
            <person name="Darby A.C."/>
            <person name="Kadowaki T."/>
        </authorList>
    </citation>
    <scope>NUCLEOTIDE SEQUENCE [LARGE SCALE GENOMIC DNA]</scope>
    <source>
        <strain evidence="6">Wuxi-XJTLU</strain>
    </source>
</reference>
<dbReference type="PANTHER" id="PTHR43903">
    <property type="entry name" value="NEUROLIGIN"/>
    <property type="match status" value="1"/>
</dbReference>
<dbReference type="AlphaFoldDB" id="A0A1V9X679"/>
<evidence type="ECO:0000256" key="3">
    <source>
        <dbReference type="ARBA" id="ARBA00023180"/>
    </source>
</evidence>
<dbReference type="EMBL" id="MNPL01022531">
    <property type="protein sequence ID" value="OQR69014.1"/>
    <property type="molecule type" value="Genomic_DNA"/>
</dbReference>
<keyword evidence="2 4" id="KW-0732">Signal</keyword>
<dbReference type="PROSITE" id="PS00941">
    <property type="entry name" value="CARBOXYLESTERASE_B_2"/>
    <property type="match status" value="1"/>
</dbReference>
<protein>
    <submittedName>
        <fullName evidence="6">Neuroligin-2-like</fullName>
    </submittedName>
</protein>
<organism evidence="6 7">
    <name type="scientific">Tropilaelaps mercedesae</name>
    <dbReference type="NCBI Taxonomy" id="418985"/>
    <lineage>
        <taxon>Eukaryota</taxon>
        <taxon>Metazoa</taxon>
        <taxon>Ecdysozoa</taxon>
        <taxon>Arthropoda</taxon>
        <taxon>Chelicerata</taxon>
        <taxon>Arachnida</taxon>
        <taxon>Acari</taxon>
        <taxon>Parasitiformes</taxon>
        <taxon>Mesostigmata</taxon>
        <taxon>Gamasina</taxon>
        <taxon>Dermanyssoidea</taxon>
        <taxon>Laelapidae</taxon>
        <taxon>Tropilaelaps</taxon>
    </lineage>
</organism>
<feature type="chain" id="PRO_5012144808" evidence="4">
    <location>
        <begin position="20"/>
        <end position="145"/>
    </location>
</feature>
<dbReference type="InterPro" id="IPR051093">
    <property type="entry name" value="Neuroligin/BSAL"/>
</dbReference>
<dbReference type="OrthoDB" id="3200163at2759"/>
<comment type="similarity">
    <text evidence="1">Belongs to the type-B carboxylesterase/lipase family.</text>
</comment>
<evidence type="ECO:0000259" key="5">
    <source>
        <dbReference type="Pfam" id="PF00135"/>
    </source>
</evidence>
<evidence type="ECO:0000256" key="2">
    <source>
        <dbReference type="ARBA" id="ARBA00022729"/>
    </source>
</evidence>
<keyword evidence="3" id="KW-0325">Glycoprotein</keyword>
<evidence type="ECO:0000313" key="6">
    <source>
        <dbReference type="EMBL" id="OQR69014.1"/>
    </source>
</evidence>
<dbReference type="InterPro" id="IPR029058">
    <property type="entry name" value="AB_hydrolase_fold"/>
</dbReference>
<dbReference type="SUPFAM" id="SSF53474">
    <property type="entry name" value="alpha/beta-Hydrolases"/>
    <property type="match status" value="1"/>
</dbReference>
<evidence type="ECO:0000256" key="1">
    <source>
        <dbReference type="ARBA" id="ARBA00005964"/>
    </source>
</evidence>
<sequence>MKLLVFVAVCGVLAGPCAASGAGRLSSRTVTTKYGALKGSIVSPDGGLRHSLQPVEVFLGVPYASAPTGAMRFMPPGTPTHWKGIRMADRPAPVCPQRPPDVHNETDALRRMPAGRLEHLRRLLPHLQKQSEDCLYLNIYTPAVG</sequence>
<dbReference type="Gene3D" id="3.40.50.1820">
    <property type="entry name" value="alpha/beta hydrolase"/>
    <property type="match status" value="1"/>
</dbReference>
<accession>A0A1V9X679</accession>
<evidence type="ECO:0000313" key="7">
    <source>
        <dbReference type="Proteomes" id="UP000192247"/>
    </source>
</evidence>
<dbReference type="InterPro" id="IPR002018">
    <property type="entry name" value="CarbesteraseB"/>
</dbReference>